<evidence type="ECO:0000313" key="5">
    <source>
        <dbReference type="EMBL" id="TKJ40592.1"/>
    </source>
</evidence>
<name>A0A532V0C0_UNCT6</name>
<evidence type="ECO:0000256" key="1">
    <source>
        <dbReference type="ARBA" id="ARBA00005656"/>
    </source>
</evidence>
<dbReference type="InterPro" id="IPR012147">
    <property type="entry name" value="P_Ac_Bu_trans"/>
</dbReference>
<evidence type="ECO:0000256" key="2">
    <source>
        <dbReference type="ARBA" id="ARBA00022679"/>
    </source>
</evidence>
<dbReference type="GO" id="GO:0016746">
    <property type="term" value="F:acyltransferase activity"/>
    <property type="evidence" value="ECO:0007669"/>
    <property type="project" value="UniProtKB-KW"/>
</dbReference>
<evidence type="ECO:0000256" key="3">
    <source>
        <dbReference type="ARBA" id="ARBA00023315"/>
    </source>
</evidence>
<dbReference type="Pfam" id="PF01515">
    <property type="entry name" value="PTA_PTB"/>
    <property type="match status" value="1"/>
</dbReference>
<dbReference type="PIRSF" id="PIRSF000428">
    <property type="entry name" value="P_Ac_trans"/>
    <property type="match status" value="1"/>
</dbReference>
<evidence type="ECO:0000313" key="6">
    <source>
        <dbReference type="Proteomes" id="UP000317778"/>
    </source>
</evidence>
<comment type="caution">
    <text evidence="5">The sequence shown here is derived from an EMBL/GenBank/DDBJ whole genome shotgun (WGS) entry which is preliminary data.</text>
</comment>
<accession>A0A532V0C0</accession>
<organism evidence="5 6">
    <name type="scientific">candidate division TA06 bacterium B3_TA06</name>
    <dbReference type="NCBI Taxonomy" id="2012487"/>
    <lineage>
        <taxon>Bacteria</taxon>
        <taxon>Bacteria division TA06</taxon>
    </lineage>
</organism>
<dbReference type="Proteomes" id="UP000317778">
    <property type="component" value="Unassembled WGS sequence"/>
</dbReference>
<proteinExistence type="inferred from homology"/>
<feature type="domain" description="Phosphate acetyl/butaryl transferase" evidence="4">
    <location>
        <begin position="81"/>
        <end position="292"/>
    </location>
</feature>
<dbReference type="SUPFAM" id="SSF53659">
    <property type="entry name" value="Isocitrate/Isopropylmalate dehydrogenase-like"/>
    <property type="match status" value="1"/>
</dbReference>
<dbReference type="Gene3D" id="3.40.718.10">
    <property type="entry name" value="Isopropylmalate Dehydrogenase"/>
    <property type="match status" value="1"/>
</dbReference>
<dbReference type="EMBL" id="NJBO01000017">
    <property type="protein sequence ID" value="TKJ40592.1"/>
    <property type="molecule type" value="Genomic_DNA"/>
</dbReference>
<dbReference type="PANTHER" id="PTHR43356">
    <property type="entry name" value="PHOSPHATE ACETYLTRANSFERASE"/>
    <property type="match status" value="1"/>
</dbReference>
<sequence length="298" mass="30571">MIRSLAELKAQAKKLGPRRCVVAAAADPVTLQALSAAQKEGIAKGVLCGPADKISQAVKKAGVSLDGFEIKDCSNEEAAIVAVEEVRSAGDFLLKGHLPTSSFLGAVLDKEKGLRTGRVLSHIAILEPASLGRLLLVSDGGMNITPDLVTKLDIINNAIEMAHSLGISEPKVALLAAVESVNPKMVETLAWAQITQMAARKQIAGALVDGPLALDLAVSEEAVKIKGVASDVAGKADVLIVHDIAVGNIFAKGLIYLGGAKACGIVAGAARPVVMLSRADDAETKLNSIALGAVASVV</sequence>
<evidence type="ECO:0000259" key="4">
    <source>
        <dbReference type="Pfam" id="PF01515"/>
    </source>
</evidence>
<comment type="similarity">
    <text evidence="1">Belongs to the phosphate acetyltransferase and butyryltransferase family.</text>
</comment>
<protein>
    <submittedName>
        <fullName evidence="5">Phosphate butyryltransferase</fullName>
    </submittedName>
</protein>
<dbReference type="InterPro" id="IPR002505">
    <property type="entry name" value="PTA_PTB"/>
</dbReference>
<dbReference type="PANTHER" id="PTHR43356:SF2">
    <property type="entry name" value="PHOSPHATE ACETYLTRANSFERASE"/>
    <property type="match status" value="1"/>
</dbReference>
<reference evidence="5 6" key="1">
    <citation type="submission" date="2017-06" db="EMBL/GenBank/DDBJ databases">
        <title>Novel microbial phyla capable of carbon fixation and sulfur reduction in deep-sea sediments.</title>
        <authorList>
            <person name="Huang J."/>
            <person name="Baker B."/>
            <person name="Wang Y."/>
        </authorList>
    </citation>
    <scope>NUCLEOTIDE SEQUENCE [LARGE SCALE GENOMIC DNA]</scope>
    <source>
        <strain evidence="5">B3_TA06</strain>
    </source>
</reference>
<gene>
    <name evidence="5" type="ORF">CEE36_09415</name>
</gene>
<dbReference type="AlphaFoldDB" id="A0A532V0C0"/>
<keyword evidence="2 5" id="KW-0808">Transferase</keyword>
<dbReference type="InterPro" id="IPR050500">
    <property type="entry name" value="Phos_Acetyltrans/Butyryltrans"/>
</dbReference>
<dbReference type="NCBIfam" id="NF006045">
    <property type="entry name" value="PRK08190.1"/>
    <property type="match status" value="1"/>
</dbReference>
<keyword evidence="3" id="KW-0012">Acyltransferase</keyword>